<gene>
    <name evidence="1" type="ORF">PAALTS15_19858</name>
</gene>
<protein>
    <submittedName>
        <fullName evidence="1">Uncharacterized protein</fullName>
    </submittedName>
</protein>
<sequence>MSRMDWISEPLSVTMERGKRKKELEGRIAFQSGIIYIRKLEQCGRYKWLQADYSYFHEHYTQKCR</sequence>
<comment type="caution">
    <text evidence="1">The sequence shown here is derived from an EMBL/GenBank/DDBJ whole genome shotgun (WGS) entry which is preliminary data.</text>
</comment>
<dbReference type="EMBL" id="ATMT01000066">
    <property type="protein sequence ID" value="EPY05455.1"/>
    <property type="molecule type" value="Genomic_DNA"/>
</dbReference>
<evidence type="ECO:0000313" key="2">
    <source>
        <dbReference type="Proteomes" id="UP000015344"/>
    </source>
</evidence>
<dbReference type="Proteomes" id="UP000015344">
    <property type="component" value="Unassembled WGS sequence"/>
</dbReference>
<proteinExistence type="predicted"/>
<reference evidence="1 2" key="1">
    <citation type="submission" date="2013-05" db="EMBL/GenBank/DDBJ databases">
        <authorList>
            <person name="Strain E.A."/>
            <person name="Brown E."/>
            <person name="Allard M.W."/>
            <person name="Luo Y.L."/>
        </authorList>
    </citation>
    <scope>NUCLEOTIDE SEQUENCE [LARGE SCALE GENOMIC DNA]</scope>
    <source>
        <strain evidence="1 2">TS-15</strain>
    </source>
</reference>
<name>S9U4N8_PAEAL</name>
<dbReference type="AlphaFoldDB" id="S9U4N8"/>
<accession>S9U4N8</accession>
<evidence type="ECO:0000313" key="1">
    <source>
        <dbReference type="EMBL" id="EPY05455.1"/>
    </source>
</evidence>
<organism evidence="1 2">
    <name type="scientific">Paenibacillus alvei TS-15</name>
    <dbReference type="NCBI Taxonomy" id="1117108"/>
    <lineage>
        <taxon>Bacteria</taxon>
        <taxon>Bacillati</taxon>
        <taxon>Bacillota</taxon>
        <taxon>Bacilli</taxon>
        <taxon>Bacillales</taxon>
        <taxon>Paenibacillaceae</taxon>
        <taxon>Paenibacillus</taxon>
    </lineage>
</organism>